<comment type="subcellular location">
    <subcellularLocation>
        <location evidence="1">Membrane</location>
        <topology evidence="1">Multi-pass membrane protein</topology>
    </subcellularLocation>
</comment>
<keyword evidence="9" id="KW-1185">Reference proteome</keyword>
<dbReference type="InterPro" id="IPR050352">
    <property type="entry name" value="ABCG_transporters"/>
</dbReference>
<evidence type="ECO:0000256" key="3">
    <source>
        <dbReference type="ARBA" id="ARBA00022448"/>
    </source>
</evidence>
<dbReference type="GO" id="GO:0016887">
    <property type="term" value="F:ATP hydrolysis activity"/>
    <property type="evidence" value="ECO:0007669"/>
    <property type="project" value="InterPro"/>
</dbReference>
<dbReference type="PANTHER" id="PTHR48041">
    <property type="entry name" value="ABC TRANSPORTER G FAMILY MEMBER 28"/>
    <property type="match status" value="1"/>
</dbReference>
<dbReference type="SUPFAM" id="SSF52540">
    <property type="entry name" value="P-loop containing nucleoside triphosphate hydrolases"/>
    <property type="match status" value="1"/>
</dbReference>
<gene>
    <name evidence="8" type="ORF">DILT_LOCUS12960</name>
</gene>
<dbReference type="OrthoDB" id="66620at2759"/>
<evidence type="ECO:0000256" key="4">
    <source>
        <dbReference type="ARBA" id="ARBA00022692"/>
    </source>
</evidence>
<keyword evidence="4" id="KW-0812">Transmembrane</keyword>
<organism evidence="8 9">
    <name type="scientific">Dibothriocephalus latus</name>
    <name type="common">Fish tapeworm</name>
    <name type="synonym">Diphyllobothrium latum</name>
    <dbReference type="NCBI Taxonomy" id="60516"/>
    <lineage>
        <taxon>Eukaryota</taxon>
        <taxon>Metazoa</taxon>
        <taxon>Spiralia</taxon>
        <taxon>Lophotrochozoa</taxon>
        <taxon>Platyhelminthes</taxon>
        <taxon>Cestoda</taxon>
        <taxon>Eucestoda</taxon>
        <taxon>Diphyllobothriidea</taxon>
        <taxon>Diphyllobothriidae</taxon>
        <taxon>Dibothriocephalus</taxon>
    </lineage>
</organism>
<evidence type="ECO:0000259" key="7">
    <source>
        <dbReference type="Pfam" id="PF00005"/>
    </source>
</evidence>
<evidence type="ECO:0000256" key="6">
    <source>
        <dbReference type="ARBA" id="ARBA00023136"/>
    </source>
</evidence>
<keyword evidence="6" id="KW-0472">Membrane</keyword>
<dbReference type="EMBL" id="UYRU01068303">
    <property type="protein sequence ID" value="VDN17567.1"/>
    <property type="molecule type" value="Genomic_DNA"/>
</dbReference>
<evidence type="ECO:0000313" key="9">
    <source>
        <dbReference type="Proteomes" id="UP000281553"/>
    </source>
</evidence>
<feature type="domain" description="ABC transporter" evidence="7">
    <location>
        <begin position="6"/>
        <end position="98"/>
    </location>
</feature>
<proteinExistence type="inferred from homology"/>
<evidence type="ECO:0000256" key="1">
    <source>
        <dbReference type="ARBA" id="ARBA00004141"/>
    </source>
</evidence>
<dbReference type="Proteomes" id="UP000281553">
    <property type="component" value="Unassembled WGS sequence"/>
</dbReference>
<evidence type="ECO:0000256" key="2">
    <source>
        <dbReference type="ARBA" id="ARBA00005814"/>
    </source>
</evidence>
<keyword evidence="5" id="KW-1133">Transmembrane helix</keyword>
<accession>A0A3P7M125</accession>
<dbReference type="AlphaFoldDB" id="A0A3P7M125"/>
<dbReference type="Pfam" id="PF00005">
    <property type="entry name" value="ABC_tran"/>
    <property type="match status" value="1"/>
</dbReference>
<dbReference type="PANTHER" id="PTHR48041:SF116">
    <property type="entry name" value="PROTEIN BROWN"/>
    <property type="match status" value="1"/>
</dbReference>
<dbReference type="Gene3D" id="3.40.50.300">
    <property type="entry name" value="P-loop containing nucleotide triphosphate hydrolases"/>
    <property type="match status" value="1"/>
</dbReference>
<evidence type="ECO:0000256" key="5">
    <source>
        <dbReference type="ARBA" id="ARBA00022989"/>
    </source>
</evidence>
<name>A0A3P7M125_DIBLA</name>
<protein>
    <recommendedName>
        <fullName evidence="7">ABC transporter domain-containing protein</fullName>
    </recommendedName>
</protein>
<reference evidence="8 9" key="1">
    <citation type="submission" date="2018-11" db="EMBL/GenBank/DDBJ databases">
        <authorList>
            <consortium name="Pathogen Informatics"/>
        </authorList>
    </citation>
    <scope>NUCLEOTIDE SEQUENCE [LARGE SCALE GENOMIC DNA]</scope>
</reference>
<sequence>MTPLSSYFIQDDILMGTLTVRESLYFAAVLRRKASCTKAETKSKVDDVLEELGLMHVADTKIGTELVRGVSGGERKRTSIGMEIIADPSVLFLDEPTTGLDAFTAGSVIQTLKT</sequence>
<dbReference type="InterPro" id="IPR003439">
    <property type="entry name" value="ABC_transporter-like_ATP-bd"/>
</dbReference>
<comment type="similarity">
    <text evidence="2">Belongs to the ABC transporter superfamily. ABCG family. Eye pigment precursor importer (TC 3.A.1.204) subfamily.</text>
</comment>
<dbReference type="GO" id="GO:0005524">
    <property type="term" value="F:ATP binding"/>
    <property type="evidence" value="ECO:0007669"/>
    <property type="project" value="InterPro"/>
</dbReference>
<dbReference type="GO" id="GO:0042626">
    <property type="term" value="F:ATPase-coupled transmembrane transporter activity"/>
    <property type="evidence" value="ECO:0007669"/>
    <property type="project" value="TreeGrafter"/>
</dbReference>
<dbReference type="GO" id="GO:0005886">
    <property type="term" value="C:plasma membrane"/>
    <property type="evidence" value="ECO:0007669"/>
    <property type="project" value="TreeGrafter"/>
</dbReference>
<dbReference type="InterPro" id="IPR027417">
    <property type="entry name" value="P-loop_NTPase"/>
</dbReference>
<evidence type="ECO:0000313" key="8">
    <source>
        <dbReference type="EMBL" id="VDN17567.1"/>
    </source>
</evidence>
<keyword evidence="3" id="KW-0813">Transport</keyword>